<dbReference type="NCBIfam" id="TIGR01163">
    <property type="entry name" value="rpe"/>
    <property type="match status" value="1"/>
</dbReference>
<evidence type="ECO:0000256" key="10">
    <source>
        <dbReference type="HAMAP-Rule" id="MF_02227"/>
    </source>
</evidence>
<dbReference type="HAMAP" id="MF_02227">
    <property type="entry name" value="RPE"/>
    <property type="match status" value="1"/>
</dbReference>
<comment type="catalytic activity">
    <reaction evidence="1 10 11">
        <text>D-ribulose 5-phosphate = D-xylulose 5-phosphate</text>
        <dbReference type="Rhea" id="RHEA:13677"/>
        <dbReference type="ChEBI" id="CHEBI:57737"/>
        <dbReference type="ChEBI" id="CHEBI:58121"/>
        <dbReference type="EC" id="5.1.3.1"/>
    </reaction>
</comment>
<evidence type="ECO:0000256" key="7">
    <source>
        <dbReference type="ARBA" id="ARBA00013188"/>
    </source>
</evidence>
<evidence type="ECO:0000256" key="8">
    <source>
        <dbReference type="ARBA" id="ARBA00022723"/>
    </source>
</evidence>
<comment type="cofactor">
    <cofactor evidence="10">
        <name>a divalent metal cation</name>
        <dbReference type="ChEBI" id="CHEBI:60240"/>
    </cofactor>
    <text evidence="10">Binds 1 divalent metal cation per subunit.</text>
</comment>
<comment type="cofactor">
    <cofactor evidence="3">
        <name>Co(2+)</name>
        <dbReference type="ChEBI" id="CHEBI:48828"/>
    </cofactor>
</comment>
<feature type="binding site" evidence="10">
    <location>
        <position position="174"/>
    </location>
    <ligand>
        <name>a divalent metal cation</name>
        <dbReference type="ChEBI" id="CHEBI:60240"/>
    </ligand>
</feature>
<feature type="binding site" evidence="10">
    <location>
        <position position="32"/>
    </location>
    <ligand>
        <name>a divalent metal cation</name>
        <dbReference type="ChEBI" id="CHEBI:60240"/>
    </ligand>
</feature>
<feature type="active site" description="Proton donor" evidence="10">
    <location>
        <position position="174"/>
    </location>
</feature>
<comment type="similarity">
    <text evidence="6 10 11">Belongs to the ribulose-phosphate 3-epimerase family.</text>
</comment>
<feature type="binding site" evidence="10">
    <location>
        <position position="7"/>
    </location>
    <ligand>
        <name>substrate</name>
    </ligand>
</feature>
<dbReference type="PROSITE" id="PS01085">
    <property type="entry name" value="RIBUL_P_3_EPIMER_1"/>
    <property type="match status" value="1"/>
</dbReference>
<keyword evidence="8 10" id="KW-0479">Metal-binding</keyword>
<comment type="caution">
    <text evidence="12">The sequence shown here is derived from an EMBL/GenBank/DDBJ whole genome shotgun (WGS) entry which is preliminary data.</text>
</comment>
<name>A0ABR9QVM0_9FIRM</name>
<comment type="cofactor">
    <cofactor evidence="5">
        <name>Fe(2+)</name>
        <dbReference type="ChEBI" id="CHEBI:29033"/>
    </cofactor>
</comment>
<sequence>MKKLAPSILSADFAQLGAETEKIEKAGAHIIHVDVMDGHFVPNISYGATVMKSLLGKTKLPFDVHLMIENADKYIPDFVTENTGYITVHQEACTHLDRTIEFIKSFGVKAGVALNPATPPQTLEYVADKLDMVLVMSVNPGFGGQSFIDNALTKIKKLDDFRKKNNLDFEIEVDGGVNLSNVREICDAGTDIIVAGSSIFGAEDIGNRVGEFLELL</sequence>
<accession>A0ABR9QVM0</accession>
<evidence type="ECO:0000313" key="12">
    <source>
        <dbReference type="EMBL" id="MBE5034921.1"/>
    </source>
</evidence>
<feature type="binding site" evidence="10">
    <location>
        <position position="65"/>
    </location>
    <ligand>
        <name>a divalent metal cation</name>
        <dbReference type="ChEBI" id="CHEBI:60240"/>
    </ligand>
</feature>
<dbReference type="PIRSF" id="PIRSF001461">
    <property type="entry name" value="RPE"/>
    <property type="match status" value="1"/>
</dbReference>
<evidence type="ECO:0000256" key="11">
    <source>
        <dbReference type="PIRNR" id="PIRNR001461"/>
    </source>
</evidence>
<feature type="binding site" evidence="10">
    <location>
        <position position="65"/>
    </location>
    <ligand>
        <name>substrate</name>
    </ligand>
</feature>
<evidence type="ECO:0000256" key="9">
    <source>
        <dbReference type="ARBA" id="ARBA00023235"/>
    </source>
</evidence>
<reference evidence="12 13" key="1">
    <citation type="submission" date="2020-10" db="EMBL/GenBank/DDBJ databases">
        <title>ChiBAC.</title>
        <authorList>
            <person name="Zenner C."/>
            <person name="Hitch T.C.A."/>
            <person name="Clavel T."/>
        </authorList>
    </citation>
    <scope>NUCLEOTIDE SEQUENCE [LARGE SCALE GENOMIC DNA]</scope>
    <source>
        <strain evidence="12 13">DSM 108706</strain>
    </source>
</reference>
<gene>
    <name evidence="10" type="primary">rpe</name>
    <name evidence="12" type="ORF">INF20_01345</name>
</gene>
<evidence type="ECO:0000256" key="1">
    <source>
        <dbReference type="ARBA" id="ARBA00001782"/>
    </source>
</evidence>
<dbReference type="RefSeq" id="WP_226384583.1">
    <property type="nucleotide sequence ID" value="NZ_JADCKA010000001.1"/>
</dbReference>
<protein>
    <recommendedName>
        <fullName evidence="7 10">Ribulose-phosphate 3-epimerase</fullName>
        <ecNumber evidence="7 10">5.1.3.1</ecNumber>
    </recommendedName>
</protein>
<comment type="pathway">
    <text evidence="10">Carbohydrate degradation.</text>
</comment>
<evidence type="ECO:0000256" key="3">
    <source>
        <dbReference type="ARBA" id="ARBA00001941"/>
    </source>
</evidence>
<evidence type="ECO:0000256" key="2">
    <source>
        <dbReference type="ARBA" id="ARBA00001936"/>
    </source>
</evidence>
<dbReference type="NCBIfam" id="NF004076">
    <property type="entry name" value="PRK05581.1-4"/>
    <property type="match status" value="1"/>
</dbReference>
<dbReference type="PROSITE" id="PS01086">
    <property type="entry name" value="RIBUL_P_3_EPIMER_2"/>
    <property type="match status" value="1"/>
</dbReference>
<comment type="function">
    <text evidence="10">Catalyzes the reversible epimerization of D-ribulose 5-phosphate to D-xylulose 5-phosphate.</text>
</comment>
<feature type="binding site" evidence="10">
    <location>
        <begin position="196"/>
        <end position="197"/>
    </location>
    <ligand>
        <name>substrate</name>
    </ligand>
</feature>
<dbReference type="GO" id="GO:0004750">
    <property type="term" value="F:D-ribulose-phosphate 3-epimerase activity"/>
    <property type="evidence" value="ECO:0007669"/>
    <property type="project" value="UniProtKB-EC"/>
</dbReference>
<dbReference type="EMBL" id="JADCKA010000001">
    <property type="protein sequence ID" value="MBE5034921.1"/>
    <property type="molecule type" value="Genomic_DNA"/>
</dbReference>
<evidence type="ECO:0000256" key="5">
    <source>
        <dbReference type="ARBA" id="ARBA00001954"/>
    </source>
</evidence>
<keyword evidence="10 11" id="KW-0119">Carbohydrate metabolism</keyword>
<comment type="cofactor">
    <cofactor evidence="4">
        <name>Zn(2+)</name>
        <dbReference type="ChEBI" id="CHEBI:29105"/>
    </cofactor>
</comment>
<dbReference type="EC" id="5.1.3.1" evidence="7 10"/>
<feature type="binding site" evidence="10">
    <location>
        <begin position="141"/>
        <end position="144"/>
    </location>
    <ligand>
        <name>substrate</name>
    </ligand>
</feature>
<dbReference type="PANTHER" id="PTHR11749">
    <property type="entry name" value="RIBULOSE-5-PHOSPHATE-3-EPIMERASE"/>
    <property type="match status" value="1"/>
</dbReference>
<dbReference type="Pfam" id="PF00834">
    <property type="entry name" value="Ribul_P_3_epim"/>
    <property type="match status" value="1"/>
</dbReference>
<dbReference type="InterPro" id="IPR026019">
    <property type="entry name" value="Ribul_P_3_epim"/>
</dbReference>
<dbReference type="Gene3D" id="3.20.20.70">
    <property type="entry name" value="Aldolase class I"/>
    <property type="match status" value="1"/>
</dbReference>
<feature type="active site" description="Proton acceptor" evidence="10">
    <location>
        <position position="34"/>
    </location>
</feature>
<dbReference type="CDD" id="cd00429">
    <property type="entry name" value="RPE"/>
    <property type="match status" value="1"/>
</dbReference>
<comment type="cofactor">
    <cofactor evidence="2">
        <name>Mn(2+)</name>
        <dbReference type="ChEBI" id="CHEBI:29035"/>
    </cofactor>
</comment>
<keyword evidence="13" id="KW-1185">Reference proteome</keyword>
<evidence type="ECO:0000256" key="4">
    <source>
        <dbReference type="ARBA" id="ARBA00001947"/>
    </source>
</evidence>
<dbReference type="SUPFAM" id="SSF51366">
    <property type="entry name" value="Ribulose-phoshate binding barrel"/>
    <property type="match status" value="1"/>
</dbReference>
<proteinExistence type="inferred from homology"/>
<dbReference type="InterPro" id="IPR011060">
    <property type="entry name" value="RibuloseP-bd_barrel"/>
</dbReference>
<evidence type="ECO:0000256" key="6">
    <source>
        <dbReference type="ARBA" id="ARBA00009541"/>
    </source>
</evidence>
<dbReference type="InterPro" id="IPR000056">
    <property type="entry name" value="Ribul_P_3_epim-like"/>
</dbReference>
<feature type="binding site" evidence="10">
    <location>
        <begin position="174"/>
        <end position="176"/>
    </location>
    <ligand>
        <name>substrate</name>
    </ligand>
</feature>
<evidence type="ECO:0000313" key="13">
    <source>
        <dbReference type="Proteomes" id="UP001516588"/>
    </source>
</evidence>
<organism evidence="12 13">
    <name type="scientific">Gallibacter intestinalis</name>
    <dbReference type="NCBI Taxonomy" id="2779356"/>
    <lineage>
        <taxon>Bacteria</taxon>
        <taxon>Bacillati</taxon>
        <taxon>Bacillota</taxon>
        <taxon>Clostridia</taxon>
        <taxon>Eubacteriales</taxon>
        <taxon>Eubacteriaceae</taxon>
        <taxon>Gallibacter</taxon>
    </lineage>
</organism>
<dbReference type="InterPro" id="IPR013785">
    <property type="entry name" value="Aldolase_TIM"/>
</dbReference>
<feature type="binding site" evidence="10">
    <location>
        <position position="34"/>
    </location>
    <ligand>
        <name>a divalent metal cation</name>
        <dbReference type="ChEBI" id="CHEBI:60240"/>
    </ligand>
</feature>
<dbReference type="Proteomes" id="UP001516588">
    <property type="component" value="Unassembled WGS sequence"/>
</dbReference>
<keyword evidence="9 10" id="KW-0413">Isomerase</keyword>